<evidence type="ECO:0000313" key="2">
    <source>
        <dbReference type="EMBL" id="QDH90177.1"/>
    </source>
</evidence>
<organism evidence="2">
    <name type="scientific">Leviviridae sp</name>
    <dbReference type="NCBI Taxonomy" id="2027243"/>
    <lineage>
        <taxon>Viruses</taxon>
        <taxon>Riboviria</taxon>
        <taxon>Orthornavirae</taxon>
        <taxon>Lenarviricota</taxon>
        <taxon>Leviviricetes</taxon>
        <taxon>Norzivirales</taxon>
        <taxon>Fiersviridae</taxon>
    </lineage>
</organism>
<feature type="region of interest" description="Disordered" evidence="1">
    <location>
        <begin position="38"/>
        <end position="74"/>
    </location>
</feature>
<proteinExistence type="predicted"/>
<gene>
    <name evidence="2" type="ORF">H4BulkLitter22300_000001</name>
</gene>
<protein>
    <submittedName>
        <fullName evidence="2">Uncharacterized protein</fullName>
    </submittedName>
</protein>
<evidence type="ECO:0000256" key="1">
    <source>
        <dbReference type="SAM" id="MobiDB-lite"/>
    </source>
</evidence>
<feature type="compositionally biased region" description="Basic residues" evidence="1">
    <location>
        <begin position="56"/>
        <end position="74"/>
    </location>
</feature>
<dbReference type="EMBL" id="MN035329">
    <property type="protein sequence ID" value="QDH90177.1"/>
    <property type="molecule type" value="Genomic_RNA"/>
</dbReference>
<reference evidence="2" key="1">
    <citation type="submission" date="2019-05" db="EMBL/GenBank/DDBJ databases">
        <title>Metatranscriptomic reconstruction reveals RNA viruses with the potential to shape carbon cycling in soil.</title>
        <authorList>
            <person name="Starr E.P."/>
            <person name="Nuccio E."/>
            <person name="Pett-Ridge J."/>
            <person name="Banfield J.F."/>
            <person name="Firestone M.K."/>
        </authorList>
    </citation>
    <scope>NUCLEOTIDE SEQUENCE</scope>
    <source>
        <strain evidence="2">H4_Bulk_Litter_22_scaffold_300</strain>
    </source>
</reference>
<sequence length="543" mass="62254">MGSFRVNGTMHYLCLERRYKAGTHCKEFTDEYVLRTTPCDPSRSPGAPPPCQAKTPVKRKRRPRKRHKKHHKKYHLPAGTPRYRVSVEYEVPNFVGVEEWKYGSDTLYRNETFAQPPPEGSFQITGRRCWDQTNPPPPKTWHDLYRVSATGIHPLPLSDIGGPLRIISTRSDWNKVQGSCDVNDGPYGVVRSYRGGFLPSHFGSFGSDDLDFAGAWAIEPEASMGDPAPYGSIGWNMFRPRLRKFDAPLALYELKDLPGQWLTTASGMREVFHGLPKAMRNPRRAVRGVLAEMPKAASEHFLNHVFGWVPFVNDLTTGIDSVMRLNEYLAKQISQNNQWVHRGGTISKSDEVVQEYDTKDMPFPDIYPVPDYRLLRNVDYGDGRNHLGHTTYTLRKRERIWFSGLFKYNIPSLARDHESLPHMLNLLRIFGARISPDLIWKATPWTWFFDWFASNGELFSYLADRADQDLCARYAYVMRELTYVKTHTSVLHLRDGTDLVMTWSQEIVSKRRVRASPFGFGLSRSDLSPRQLAILAAIGITRI</sequence>
<accession>A0A514D9A8</accession>
<name>A0A514D9A8_9VIRU</name>